<dbReference type="PROSITE" id="PS51450">
    <property type="entry name" value="LRR"/>
    <property type="match status" value="3"/>
</dbReference>
<dbReference type="InterPro" id="IPR001611">
    <property type="entry name" value="Leu-rich_rpt"/>
</dbReference>
<dbReference type="Gene3D" id="3.80.10.10">
    <property type="entry name" value="Ribonuclease Inhibitor"/>
    <property type="match status" value="1"/>
</dbReference>
<organism evidence="5 6">
    <name type="scientific">Tritrichomonas foetus</name>
    <dbReference type="NCBI Taxonomy" id="1144522"/>
    <lineage>
        <taxon>Eukaryota</taxon>
        <taxon>Metamonada</taxon>
        <taxon>Parabasalia</taxon>
        <taxon>Tritrichomonadida</taxon>
        <taxon>Tritrichomonadidae</taxon>
        <taxon>Tritrichomonas</taxon>
    </lineage>
</organism>
<accession>A0A1J4JX11</accession>
<feature type="compositionally biased region" description="Low complexity" evidence="3">
    <location>
        <begin position="203"/>
        <end position="212"/>
    </location>
</feature>
<proteinExistence type="predicted"/>
<evidence type="ECO:0000259" key="4">
    <source>
        <dbReference type="SMART" id="SM00446"/>
    </source>
</evidence>
<protein>
    <recommendedName>
        <fullName evidence="4">U2A'/phosphoprotein 32 family A C-terminal domain-containing protein</fullName>
    </recommendedName>
</protein>
<feature type="domain" description="U2A'/phosphoprotein 32 family A C-terminal" evidence="4">
    <location>
        <begin position="110"/>
        <end position="128"/>
    </location>
</feature>
<feature type="compositionally biased region" description="Low complexity" evidence="3">
    <location>
        <begin position="161"/>
        <end position="180"/>
    </location>
</feature>
<feature type="region of interest" description="Disordered" evidence="3">
    <location>
        <begin position="147"/>
        <end position="245"/>
    </location>
</feature>
<dbReference type="SMART" id="SM00369">
    <property type="entry name" value="LRR_TYP"/>
    <property type="match status" value="2"/>
</dbReference>
<dbReference type="GeneID" id="94841633"/>
<dbReference type="EMBL" id="MLAK01000844">
    <property type="protein sequence ID" value="OHT03000.1"/>
    <property type="molecule type" value="Genomic_DNA"/>
</dbReference>
<evidence type="ECO:0000256" key="1">
    <source>
        <dbReference type="ARBA" id="ARBA00022614"/>
    </source>
</evidence>
<dbReference type="Pfam" id="PF14580">
    <property type="entry name" value="LRR_9"/>
    <property type="match status" value="1"/>
</dbReference>
<keyword evidence="6" id="KW-1185">Reference proteome</keyword>
<comment type="caution">
    <text evidence="5">The sequence shown here is derived from an EMBL/GenBank/DDBJ whole genome shotgun (WGS) entry which is preliminary data.</text>
</comment>
<feature type="compositionally biased region" description="Polar residues" evidence="3">
    <location>
        <begin position="147"/>
        <end position="156"/>
    </location>
</feature>
<dbReference type="AlphaFoldDB" id="A0A1J4JX11"/>
<keyword evidence="2" id="KW-0677">Repeat</keyword>
<gene>
    <name evidence="5" type="ORF">TRFO_29700</name>
</gene>
<dbReference type="InterPro" id="IPR003591">
    <property type="entry name" value="Leu-rich_rpt_typical-subtyp"/>
</dbReference>
<dbReference type="InterPro" id="IPR032675">
    <property type="entry name" value="LRR_dom_sf"/>
</dbReference>
<dbReference type="SUPFAM" id="SSF52058">
    <property type="entry name" value="L domain-like"/>
    <property type="match status" value="1"/>
</dbReference>
<dbReference type="OrthoDB" id="1517790at2759"/>
<dbReference type="RefSeq" id="XP_068356136.1">
    <property type="nucleotide sequence ID" value="XM_068506929.1"/>
</dbReference>
<dbReference type="SMART" id="SM00446">
    <property type="entry name" value="LRRcap"/>
    <property type="match status" value="1"/>
</dbReference>
<dbReference type="Proteomes" id="UP000179807">
    <property type="component" value="Unassembled WGS sequence"/>
</dbReference>
<dbReference type="PANTHER" id="PTHR18849:SF0">
    <property type="entry name" value="CILIA- AND FLAGELLA-ASSOCIATED PROTEIN 410-RELATED"/>
    <property type="match status" value="1"/>
</dbReference>
<evidence type="ECO:0000256" key="2">
    <source>
        <dbReference type="ARBA" id="ARBA00022737"/>
    </source>
</evidence>
<dbReference type="InterPro" id="IPR003603">
    <property type="entry name" value="U2A'_phosphoprotein32A_C"/>
</dbReference>
<feature type="compositionally biased region" description="Polar residues" evidence="3">
    <location>
        <begin position="225"/>
        <end position="237"/>
    </location>
</feature>
<evidence type="ECO:0000313" key="6">
    <source>
        <dbReference type="Proteomes" id="UP000179807"/>
    </source>
</evidence>
<dbReference type="VEuPathDB" id="TrichDB:TRFO_29700"/>
<evidence type="ECO:0000256" key="3">
    <source>
        <dbReference type="SAM" id="MobiDB-lite"/>
    </source>
</evidence>
<reference evidence="5" key="1">
    <citation type="submission" date="2016-10" db="EMBL/GenBank/DDBJ databases">
        <authorList>
            <person name="Benchimol M."/>
            <person name="Almeida L.G."/>
            <person name="Vasconcelos A.T."/>
            <person name="Perreira-Neves A."/>
            <person name="Rosa I.A."/>
            <person name="Tasca T."/>
            <person name="Bogo M.R."/>
            <person name="de Souza W."/>
        </authorList>
    </citation>
    <scope>NUCLEOTIDE SEQUENCE [LARGE SCALE GENOMIC DNA]</scope>
    <source>
        <strain evidence="5">K</strain>
    </source>
</reference>
<dbReference type="SMART" id="SM00365">
    <property type="entry name" value="LRR_SD22"/>
    <property type="match status" value="3"/>
</dbReference>
<keyword evidence="1" id="KW-0433">Leucine-rich repeat</keyword>
<sequence length="341" mass="39405">MNSQASQAGVLREHMIFQKTHTQSLRDVRTLNMWGFDLVNVDIISKLENVETLSLSLNKISTLAPFAGCQKLQNLYLRQNCISNIHEIDHLCSLPKLTSLMLRDNPISSLPNYRSYIVNKLPFLKKLDDIEISSNDKMLDNQIDEQPSYSLSNLNDHPTKPQQDQLSHHSSSPPSDSYQPKAQASEPKTRINIRKSDFDDDSSFQSDDFSSSATFERKACRRHSNNPPQNVQYGRNEFNNRNDRTSYNRSRNIEMCDDDFDCAPRNCNYDPVRRRSMNQTQDFYSNEPPFYSKKPHNFNNSVYMRKQQDSNMLSAVLSLIPELSDDSLQVVLDAIHHQRAY</sequence>
<dbReference type="PANTHER" id="PTHR18849">
    <property type="entry name" value="LEUCINE RICH REPEAT PROTEIN"/>
    <property type="match status" value="1"/>
</dbReference>
<name>A0A1J4JX11_9EUKA</name>
<evidence type="ECO:0000313" key="5">
    <source>
        <dbReference type="EMBL" id="OHT03000.1"/>
    </source>
</evidence>